<dbReference type="Proteomes" id="UP001642720">
    <property type="component" value="Unassembled WGS sequence"/>
</dbReference>
<proteinExistence type="predicted"/>
<reference evidence="2 3" key="1">
    <citation type="submission" date="2018-01" db="EMBL/GenBank/DDBJ databases">
        <title>Genome characterization of the sugarcane-associated fungus Trichoderma ghanense CCMA-1212 and their application in lignocelulose bioconversion.</title>
        <authorList>
            <person name="Steindorff A.S."/>
            <person name="Mendes T.D."/>
            <person name="Vilela E.S.D."/>
            <person name="Rodrigues D.S."/>
            <person name="Formighieri E.F."/>
            <person name="Melo I.S."/>
            <person name="Favaro L.C.L."/>
        </authorList>
    </citation>
    <scope>NUCLEOTIDE SEQUENCE [LARGE SCALE GENOMIC DNA]</scope>
    <source>
        <strain evidence="2 3">CCMA-1212</strain>
    </source>
</reference>
<name>A0ABY2GUN1_9HYPO</name>
<dbReference type="RefSeq" id="XP_073555620.1">
    <property type="nucleotide sequence ID" value="XM_073705988.1"/>
</dbReference>
<feature type="region of interest" description="Disordered" evidence="1">
    <location>
        <begin position="119"/>
        <end position="141"/>
    </location>
</feature>
<dbReference type="EMBL" id="PPTA01000014">
    <property type="protein sequence ID" value="TFA99418.1"/>
    <property type="molecule type" value="Genomic_DNA"/>
</dbReference>
<accession>A0ABY2GUN1</accession>
<sequence length="298" mass="34043">MATNTQTPAVENGIPALQESLKKRCRKALRMRAQKPTWISLSTEKKARFFLDSWDNIPPAHQSQALTGMITDMRNSLSVDGKYAEALARFNTLEVHLFRLKYADYLHLASAPRELQDAARQAAAAPDAVPAMPASRPARDPMPGLHEEPLAFFMTQEWPAILKRLRKEEPVKRRRWLETWEYVADDALYDLCQTLARLNLFSAETLVDTIEEYVKRSSKTPEDSRLAECAAHGTRWQVADLLERDFRKLGSAPQECRAHVPAVREAMGQAVERLLEAFDWDEEFARRLRLLALGDAQW</sequence>
<feature type="compositionally biased region" description="Low complexity" evidence="1">
    <location>
        <begin position="119"/>
        <end position="134"/>
    </location>
</feature>
<keyword evidence="3" id="KW-1185">Reference proteome</keyword>
<organism evidence="2 3">
    <name type="scientific">Trichoderma ghanense</name>
    <dbReference type="NCBI Taxonomy" id="65468"/>
    <lineage>
        <taxon>Eukaryota</taxon>
        <taxon>Fungi</taxon>
        <taxon>Dikarya</taxon>
        <taxon>Ascomycota</taxon>
        <taxon>Pezizomycotina</taxon>
        <taxon>Sordariomycetes</taxon>
        <taxon>Hypocreomycetidae</taxon>
        <taxon>Hypocreales</taxon>
        <taxon>Hypocreaceae</taxon>
        <taxon>Trichoderma</taxon>
    </lineage>
</organism>
<evidence type="ECO:0000313" key="3">
    <source>
        <dbReference type="Proteomes" id="UP001642720"/>
    </source>
</evidence>
<evidence type="ECO:0000313" key="2">
    <source>
        <dbReference type="EMBL" id="TFA99418.1"/>
    </source>
</evidence>
<evidence type="ECO:0000256" key="1">
    <source>
        <dbReference type="SAM" id="MobiDB-lite"/>
    </source>
</evidence>
<comment type="caution">
    <text evidence="2">The sequence shown here is derived from an EMBL/GenBank/DDBJ whole genome shotgun (WGS) entry which is preliminary data.</text>
</comment>
<dbReference type="GeneID" id="300580438"/>
<protein>
    <submittedName>
        <fullName evidence="2">Uncharacterized protein</fullName>
    </submittedName>
</protein>
<gene>
    <name evidence="2" type="ORF">CCMA1212_008881</name>
</gene>